<reference evidence="4 5" key="1">
    <citation type="submission" date="2020-05" db="EMBL/GenBank/DDBJ databases">
        <title>Draft Genome Sequences of Sphingomonas sp. Isolated from the International Space Station.</title>
        <authorList>
            <person name="Bijlani S."/>
            <person name="Singh N.K."/>
            <person name="Mason C.E."/>
            <person name="Wang C.C."/>
            <person name="Venkateswaran K."/>
        </authorList>
    </citation>
    <scope>NUCLEOTIDE SEQUENCE [LARGE SCALE GENOMIC DNA]</scope>
    <source>
        <strain evidence="2 5">IIF7SW-B5</strain>
        <strain evidence="3">ISS-IIF7SWP</strain>
    </source>
</reference>
<evidence type="ECO:0000313" key="2">
    <source>
        <dbReference type="EMBL" id="NNG54367.1"/>
    </source>
</evidence>
<feature type="transmembrane region" description="Helical" evidence="1">
    <location>
        <begin position="85"/>
        <end position="105"/>
    </location>
</feature>
<evidence type="ECO:0000313" key="5">
    <source>
        <dbReference type="Proteomes" id="UP000557656"/>
    </source>
</evidence>
<evidence type="ECO:0000256" key="1">
    <source>
        <dbReference type="SAM" id="Phobius"/>
    </source>
</evidence>
<dbReference type="EMBL" id="JABEOV010000018">
    <property type="protein sequence ID" value="NNG54367.1"/>
    <property type="molecule type" value="Genomic_DNA"/>
</dbReference>
<evidence type="ECO:0000313" key="4">
    <source>
        <dbReference type="Proteomes" id="UP000531581"/>
    </source>
</evidence>
<keyword evidence="1" id="KW-1133">Transmembrane helix</keyword>
<comment type="caution">
    <text evidence="3">The sequence shown here is derived from an EMBL/GenBank/DDBJ whole genome shotgun (WGS) entry which is preliminary data.</text>
</comment>
<protein>
    <submittedName>
        <fullName evidence="3">Uncharacterized protein</fullName>
    </submittedName>
</protein>
<name>A0A7Y7QVN9_9SPHN</name>
<proteinExistence type="predicted"/>
<dbReference type="Proteomes" id="UP000557656">
    <property type="component" value="Unassembled WGS sequence"/>
</dbReference>
<keyword evidence="1" id="KW-0812">Transmembrane</keyword>
<sequence length="107" mass="12528">MLPMLECLRRRWLRFRRGRRNDIRVMMYELETTKVIDPIDTDVVRHLSNDALHRWIGKATNRQSLSLLDRELRRREAWAAPAGRAYWISVASLVIAIGALIVSIAKM</sequence>
<evidence type="ECO:0000313" key="3">
    <source>
        <dbReference type="EMBL" id="NVP31557.1"/>
    </source>
</evidence>
<dbReference type="RefSeq" id="WP_156477676.1">
    <property type="nucleotide sequence ID" value="NZ_JABEOV010000018.1"/>
</dbReference>
<dbReference type="AlphaFoldDB" id="A0A7Y7QVN9"/>
<keyword evidence="1" id="KW-0472">Membrane</keyword>
<gene>
    <name evidence="2" type="ORF">HKX05_13485</name>
    <name evidence="3" type="ORF">HLV41_10930</name>
</gene>
<accession>A0A7Y7QVN9</accession>
<dbReference type="Proteomes" id="UP000531581">
    <property type="component" value="Unassembled WGS sequence"/>
</dbReference>
<dbReference type="EMBL" id="JABYQV010000007">
    <property type="protein sequence ID" value="NVP31557.1"/>
    <property type="molecule type" value="Genomic_DNA"/>
</dbReference>
<dbReference type="GeneID" id="78485661"/>
<organism evidence="3 4">
    <name type="scientific">Sphingomonas sanguinis</name>
    <dbReference type="NCBI Taxonomy" id="33051"/>
    <lineage>
        <taxon>Bacteria</taxon>
        <taxon>Pseudomonadati</taxon>
        <taxon>Pseudomonadota</taxon>
        <taxon>Alphaproteobacteria</taxon>
        <taxon>Sphingomonadales</taxon>
        <taxon>Sphingomonadaceae</taxon>
        <taxon>Sphingomonas</taxon>
    </lineage>
</organism>
<keyword evidence="5" id="KW-1185">Reference proteome</keyword>